<proteinExistence type="inferred from homology"/>
<dbReference type="SMART" id="SM00054">
    <property type="entry name" value="EFh"/>
    <property type="match status" value="4"/>
</dbReference>
<feature type="domain" description="EF-hand" evidence="14">
    <location>
        <begin position="412"/>
        <end position="447"/>
    </location>
</feature>
<dbReference type="PROSITE" id="PS00108">
    <property type="entry name" value="PROTEIN_KINASE_ST"/>
    <property type="match status" value="1"/>
</dbReference>
<dbReference type="SUPFAM" id="SSF47473">
    <property type="entry name" value="EF-hand"/>
    <property type="match status" value="1"/>
</dbReference>
<dbReference type="Pfam" id="PF00069">
    <property type="entry name" value="Pkinase"/>
    <property type="match status" value="1"/>
</dbReference>
<dbReference type="InterPro" id="IPR050205">
    <property type="entry name" value="CDPK_Ser/Thr_kinases"/>
</dbReference>
<evidence type="ECO:0000256" key="2">
    <source>
        <dbReference type="ARBA" id="ARBA00011245"/>
    </source>
</evidence>
<dbReference type="PROSITE" id="PS50011">
    <property type="entry name" value="PROTEIN_KINASE_DOM"/>
    <property type="match status" value="1"/>
</dbReference>
<dbReference type="InterPro" id="IPR008271">
    <property type="entry name" value="Ser/Thr_kinase_AS"/>
</dbReference>
<dbReference type="EMBL" id="CAMPGE010006720">
    <property type="protein sequence ID" value="CAI2365600.1"/>
    <property type="molecule type" value="Genomic_DNA"/>
</dbReference>
<evidence type="ECO:0000256" key="9">
    <source>
        <dbReference type="ARBA" id="ARBA00022840"/>
    </source>
</evidence>
<evidence type="ECO:0000256" key="3">
    <source>
        <dbReference type="ARBA" id="ARBA00022527"/>
    </source>
</evidence>
<comment type="cofactor">
    <cofactor evidence="1">
        <name>Mg(2+)</name>
        <dbReference type="ChEBI" id="CHEBI:18420"/>
    </cofactor>
</comment>
<keyword evidence="3 12" id="KW-0723">Serine/threonine-protein kinase</keyword>
<evidence type="ECO:0000313" key="16">
    <source>
        <dbReference type="Proteomes" id="UP001295684"/>
    </source>
</evidence>
<accession>A0AAD1UFD8</accession>
<dbReference type="InterPro" id="IPR011992">
    <property type="entry name" value="EF-hand-dom_pair"/>
</dbReference>
<organism evidence="15 16">
    <name type="scientific">Euplotes crassus</name>
    <dbReference type="NCBI Taxonomy" id="5936"/>
    <lineage>
        <taxon>Eukaryota</taxon>
        <taxon>Sar</taxon>
        <taxon>Alveolata</taxon>
        <taxon>Ciliophora</taxon>
        <taxon>Intramacronucleata</taxon>
        <taxon>Spirotrichea</taxon>
        <taxon>Hypotrichia</taxon>
        <taxon>Euplotida</taxon>
        <taxon>Euplotidae</taxon>
        <taxon>Moneuplotes</taxon>
    </lineage>
</organism>
<dbReference type="AlphaFoldDB" id="A0AAD1UFD8"/>
<comment type="similarity">
    <text evidence="10">Belongs to the protein kinase superfamily. Ser/Thr protein kinase family. CDPK subfamily.</text>
</comment>
<evidence type="ECO:0000256" key="5">
    <source>
        <dbReference type="ARBA" id="ARBA00022737"/>
    </source>
</evidence>
<dbReference type="GO" id="GO:0005509">
    <property type="term" value="F:calcium ion binding"/>
    <property type="evidence" value="ECO:0007669"/>
    <property type="project" value="InterPro"/>
</dbReference>
<evidence type="ECO:0000256" key="12">
    <source>
        <dbReference type="RuleBase" id="RU000304"/>
    </source>
</evidence>
<dbReference type="PROSITE" id="PS00018">
    <property type="entry name" value="EF_HAND_1"/>
    <property type="match status" value="4"/>
</dbReference>
<evidence type="ECO:0000256" key="8">
    <source>
        <dbReference type="ARBA" id="ARBA00022837"/>
    </source>
</evidence>
<dbReference type="InterPro" id="IPR011009">
    <property type="entry name" value="Kinase-like_dom_sf"/>
</dbReference>
<dbReference type="GO" id="GO:0004674">
    <property type="term" value="F:protein serine/threonine kinase activity"/>
    <property type="evidence" value="ECO:0007669"/>
    <property type="project" value="UniProtKB-KW"/>
</dbReference>
<dbReference type="InterPro" id="IPR017441">
    <property type="entry name" value="Protein_kinase_ATP_BS"/>
</dbReference>
<dbReference type="InterPro" id="IPR000719">
    <property type="entry name" value="Prot_kinase_dom"/>
</dbReference>
<dbReference type="InterPro" id="IPR002048">
    <property type="entry name" value="EF_hand_dom"/>
</dbReference>
<evidence type="ECO:0000256" key="7">
    <source>
        <dbReference type="ARBA" id="ARBA00022777"/>
    </source>
</evidence>
<keyword evidence="4" id="KW-0808">Transferase</keyword>
<feature type="domain" description="Protein kinase" evidence="13">
    <location>
        <begin position="30"/>
        <end position="295"/>
    </location>
</feature>
<feature type="domain" description="EF-hand" evidence="14">
    <location>
        <begin position="376"/>
        <end position="411"/>
    </location>
</feature>
<dbReference type="Gene3D" id="1.10.238.10">
    <property type="entry name" value="EF-hand"/>
    <property type="match status" value="2"/>
</dbReference>
<keyword evidence="16" id="KW-1185">Reference proteome</keyword>
<feature type="domain" description="EF-hand" evidence="14">
    <location>
        <begin position="340"/>
        <end position="375"/>
    </location>
</feature>
<keyword evidence="7" id="KW-0418">Kinase</keyword>
<dbReference type="CDD" id="cd00051">
    <property type="entry name" value="EFh"/>
    <property type="match status" value="1"/>
</dbReference>
<reference evidence="15" key="1">
    <citation type="submission" date="2023-07" db="EMBL/GenBank/DDBJ databases">
        <authorList>
            <consortium name="AG Swart"/>
            <person name="Singh M."/>
            <person name="Singh A."/>
            <person name="Seah K."/>
            <person name="Emmerich C."/>
        </authorList>
    </citation>
    <scope>NUCLEOTIDE SEQUENCE</scope>
    <source>
        <strain evidence="15">DP1</strain>
    </source>
</reference>
<comment type="caution">
    <text evidence="15">The sequence shown here is derived from an EMBL/GenBank/DDBJ whole genome shotgun (WGS) entry which is preliminary data.</text>
</comment>
<dbReference type="SUPFAM" id="SSF56112">
    <property type="entry name" value="Protein kinase-like (PK-like)"/>
    <property type="match status" value="1"/>
</dbReference>
<keyword evidence="9 11" id="KW-0067">ATP-binding</keyword>
<feature type="binding site" evidence="11">
    <location>
        <position position="64"/>
    </location>
    <ligand>
        <name>ATP</name>
        <dbReference type="ChEBI" id="CHEBI:30616"/>
    </ligand>
</feature>
<dbReference type="Gene3D" id="1.10.510.10">
    <property type="entry name" value="Transferase(Phosphotransferase) domain 1"/>
    <property type="match status" value="1"/>
</dbReference>
<dbReference type="Proteomes" id="UP001295684">
    <property type="component" value="Unassembled WGS sequence"/>
</dbReference>
<dbReference type="GO" id="GO:0005524">
    <property type="term" value="F:ATP binding"/>
    <property type="evidence" value="ECO:0007669"/>
    <property type="project" value="UniProtKB-UniRule"/>
</dbReference>
<keyword evidence="6 11" id="KW-0547">Nucleotide-binding</keyword>
<evidence type="ECO:0000256" key="1">
    <source>
        <dbReference type="ARBA" id="ARBA00001946"/>
    </source>
</evidence>
<dbReference type="CDD" id="cd05117">
    <property type="entry name" value="STKc_CAMK"/>
    <property type="match status" value="1"/>
</dbReference>
<evidence type="ECO:0000256" key="10">
    <source>
        <dbReference type="ARBA" id="ARBA00024334"/>
    </source>
</evidence>
<evidence type="ECO:0000259" key="14">
    <source>
        <dbReference type="PROSITE" id="PS50222"/>
    </source>
</evidence>
<feature type="domain" description="EF-hand" evidence="14">
    <location>
        <begin position="448"/>
        <end position="483"/>
    </location>
</feature>
<dbReference type="SMART" id="SM00220">
    <property type="entry name" value="S_TKc"/>
    <property type="match status" value="1"/>
</dbReference>
<evidence type="ECO:0000256" key="11">
    <source>
        <dbReference type="PROSITE-ProRule" id="PRU10141"/>
    </source>
</evidence>
<dbReference type="InterPro" id="IPR018247">
    <property type="entry name" value="EF_Hand_1_Ca_BS"/>
</dbReference>
<sequence length="495" mass="56845">MGCGKSSADDSIVREKSGVGFSKRNIRKEYQFLKLLGEGAFGEVRLAMHVNSSSPEYEAKRAIKLIKRDNVENSDKQEEMLLNEYNILRQIDNQNIIKIFELWKDEVFYYIVTEYLEGGELYKNISERDNFTEKDCAGLIKQVLLALNYCHKEGIAHRDLKPDNIMFESNSKDSICKLVDFGFASFCKNGKKMDDMLGTPLFIAPEIISNKKYTSKVDIWSLGVITYFIISTNPPFKGRTKRELFDSIKSGDFSFKSAPIFRRTSESLQSFISECLVVNPEKRATAEELLKHSWMTDVSSEEVSEDAIKSNLATLKEYSHHNKLQQGIVHFLAYKCGQREEIDNLSKIFRSADKNGDGKLDKSEISEYFQKYMGSADDAENEHIYSCLDGDKSGYIDYSEFLSATIDKENLLRKQRLINIFNEIDSDGSGDINLKELRQAFKTKASKKTEEEWEKIINEIDKDGNDCINFKEFLKAMDQVVHPKNFIPKNDIEED</sequence>
<dbReference type="PROSITE" id="PS00107">
    <property type="entry name" value="PROTEIN_KINASE_ATP"/>
    <property type="match status" value="1"/>
</dbReference>
<dbReference type="PANTHER" id="PTHR24349">
    <property type="entry name" value="SERINE/THREONINE-PROTEIN KINASE"/>
    <property type="match status" value="1"/>
</dbReference>
<comment type="subunit">
    <text evidence="2">Monomer.</text>
</comment>
<protein>
    <submittedName>
        <fullName evidence="15">Uncharacterized protein</fullName>
    </submittedName>
</protein>
<evidence type="ECO:0000256" key="6">
    <source>
        <dbReference type="ARBA" id="ARBA00022741"/>
    </source>
</evidence>
<evidence type="ECO:0000256" key="4">
    <source>
        <dbReference type="ARBA" id="ARBA00022679"/>
    </source>
</evidence>
<name>A0AAD1UFD8_EUPCR</name>
<keyword evidence="5" id="KW-0677">Repeat</keyword>
<dbReference type="PROSITE" id="PS50222">
    <property type="entry name" value="EF_HAND_2"/>
    <property type="match status" value="4"/>
</dbReference>
<dbReference type="FunFam" id="1.10.510.10:FF:000571">
    <property type="entry name" value="Maternal embryonic leucine zipper kinase"/>
    <property type="match status" value="1"/>
</dbReference>
<dbReference type="FunFam" id="1.10.238.10:FF:000003">
    <property type="entry name" value="Calmodulin A"/>
    <property type="match status" value="1"/>
</dbReference>
<keyword evidence="8" id="KW-0106">Calcium</keyword>
<evidence type="ECO:0000313" key="15">
    <source>
        <dbReference type="EMBL" id="CAI2365600.1"/>
    </source>
</evidence>
<dbReference type="Gene3D" id="3.30.200.20">
    <property type="entry name" value="Phosphorylase Kinase, domain 1"/>
    <property type="match status" value="1"/>
</dbReference>
<dbReference type="Pfam" id="PF13499">
    <property type="entry name" value="EF-hand_7"/>
    <property type="match status" value="2"/>
</dbReference>
<evidence type="ECO:0000259" key="13">
    <source>
        <dbReference type="PROSITE" id="PS50011"/>
    </source>
</evidence>
<gene>
    <name evidence="15" type="ORF">ECRASSUSDP1_LOCUS6915</name>
</gene>